<dbReference type="OrthoDB" id="9907500at2"/>
<evidence type="ECO:0000256" key="1">
    <source>
        <dbReference type="SAM" id="Phobius"/>
    </source>
</evidence>
<gene>
    <name evidence="2" type="ORF">N825_34955</name>
</gene>
<name>W9H7C6_9PROT</name>
<proteinExistence type="predicted"/>
<keyword evidence="1" id="KW-0472">Membrane</keyword>
<reference evidence="2 3" key="1">
    <citation type="submission" date="2013-08" db="EMBL/GenBank/DDBJ databases">
        <title>The genome sequence of Skermanella stibiiresistens.</title>
        <authorList>
            <person name="Zhu W."/>
            <person name="Wang G."/>
        </authorList>
    </citation>
    <scope>NUCLEOTIDE SEQUENCE [LARGE SCALE GENOMIC DNA]</scope>
    <source>
        <strain evidence="2 3">SB22</strain>
    </source>
</reference>
<evidence type="ECO:0000313" key="2">
    <source>
        <dbReference type="EMBL" id="EWY40656.1"/>
    </source>
</evidence>
<feature type="transmembrane region" description="Helical" evidence="1">
    <location>
        <begin position="48"/>
        <end position="72"/>
    </location>
</feature>
<dbReference type="Proteomes" id="UP000019486">
    <property type="component" value="Unassembled WGS sequence"/>
</dbReference>
<keyword evidence="1" id="KW-0812">Transmembrane</keyword>
<protein>
    <submittedName>
        <fullName evidence="2">Uncharacterized protein</fullName>
    </submittedName>
</protein>
<comment type="caution">
    <text evidence="2">The sequence shown here is derived from an EMBL/GenBank/DDBJ whole genome shotgun (WGS) entry which is preliminary data.</text>
</comment>
<organism evidence="2 3">
    <name type="scientific">Skermanella stibiiresistens SB22</name>
    <dbReference type="NCBI Taxonomy" id="1385369"/>
    <lineage>
        <taxon>Bacteria</taxon>
        <taxon>Pseudomonadati</taxon>
        <taxon>Pseudomonadota</taxon>
        <taxon>Alphaproteobacteria</taxon>
        <taxon>Rhodospirillales</taxon>
        <taxon>Azospirillaceae</taxon>
        <taxon>Skermanella</taxon>
    </lineage>
</organism>
<evidence type="ECO:0000313" key="3">
    <source>
        <dbReference type="Proteomes" id="UP000019486"/>
    </source>
</evidence>
<keyword evidence="3" id="KW-1185">Reference proteome</keyword>
<dbReference type="RefSeq" id="WP_037451306.1">
    <property type="nucleotide sequence ID" value="NZ_AVFL01000007.1"/>
</dbReference>
<sequence>MSRLGRLLVIWGVLLPLLALPTTGEWGPGTVVILGIGLKQRAWIFGYPIRFDAILCAGLLLVGIGLSVATLARQEPR</sequence>
<dbReference type="EMBL" id="AVFL01000007">
    <property type="protein sequence ID" value="EWY40656.1"/>
    <property type="molecule type" value="Genomic_DNA"/>
</dbReference>
<dbReference type="AlphaFoldDB" id="W9H7C6"/>
<keyword evidence="1" id="KW-1133">Transmembrane helix</keyword>
<accession>W9H7C6</accession>